<evidence type="ECO:0000256" key="2">
    <source>
        <dbReference type="ARBA" id="ARBA00004496"/>
    </source>
</evidence>
<gene>
    <name evidence="17" type="ORF">IscW_ISCW001810</name>
</gene>
<sequence length="218" mass="24210">MSSRPSRPAPPPPKPGSVKVFRALYKYTAQQPDELSFEEGDLLYVFDMTSDPNWWKARCDRKSGLIPSNYVEENAEELLHPLHDSAKRGNLHFLEECLANKVPVNSLDKAGCTALHWACHAGHVECARILLSVPGVHIDAQNKLGDTALHSSAWKGHADITRMLLASGRFPQFPSRFWGRTPLELASDPETVALLRTSTRNSTSADAEEYLQSDEDSS</sequence>
<evidence type="ECO:0000256" key="5">
    <source>
        <dbReference type="ARBA" id="ARBA00022490"/>
    </source>
</evidence>
<evidence type="ECO:0000256" key="11">
    <source>
        <dbReference type="ARBA" id="ARBA00037432"/>
    </source>
</evidence>
<evidence type="ECO:0000256" key="9">
    <source>
        <dbReference type="ARBA" id="ARBA00023043"/>
    </source>
</evidence>
<dbReference type="EMBL" id="ABJB011096443">
    <property type="status" value="NOT_ANNOTATED_CDS"/>
    <property type="molecule type" value="Genomic_DNA"/>
</dbReference>
<keyword evidence="4" id="KW-0268">Exocytosis</keyword>
<evidence type="ECO:0000313" key="19">
    <source>
        <dbReference type="Proteomes" id="UP000001555"/>
    </source>
</evidence>
<keyword evidence="6" id="KW-1052">Target cell membrane</keyword>
<evidence type="ECO:0000256" key="14">
    <source>
        <dbReference type="PROSITE-ProRule" id="PRU00192"/>
    </source>
</evidence>
<proteinExistence type="evidence at protein level"/>
<dbReference type="Pfam" id="PF00018">
    <property type="entry name" value="SH3_1"/>
    <property type="match status" value="1"/>
</dbReference>
<evidence type="ECO:0000256" key="1">
    <source>
        <dbReference type="ARBA" id="ARBA00004175"/>
    </source>
</evidence>
<dbReference type="InParanoid" id="B7P2T3"/>
<dbReference type="OrthoDB" id="207120at2759"/>
<evidence type="ECO:0000259" key="16">
    <source>
        <dbReference type="PROSITE" id="PS50002"/>
    </source>
</evidence>
<keyword evidence="8" id="KW-0638">Presynaptic neurotoxin</keyword>
<feature type="compositionally biased region" description="Acidic residues" evidence="15">
    <location>
        <begin position="206"/>
        <end position="218"/>
    </location>
</feature>
<feature type="repeat" description="ANK" evidence="13">
    <location>
        <begin position="144"/>
        <end position="168"/>
    </location>
</feature>
<evidence type="ECO:0000256" key="15">
    <source>
        <dbReference type="SAM" id="MobiDB-lite"/>
    </source>
</evidence>
<dbReference type="VEuPathDB" id="VectorBase:ISCP_015651"/>
<dbReference type="PANTHER" id="PTHR24155">
    <property type="entry name" value="OSTEOCLAST-STIMULATING FACTOR 1"/>
    <property type="match status" value="1"/>
</dbReference>
<keyword evidence="9 13" id="KW-0040">ANK repeat</keyword>
<reference evidence="17 19" key="1">
    <citation type="submission" date="2008-03" db="EMBL/GenBank/DDBJ databases">
        <title>Annotation of Ixodes scapularis.</title>
        <authorList>
            <consortium name="Ixodes scapularis Genome Project Consortium"/>
            <person name="Caler E."/>
            <person name="Hannick L.I."/>
            <person name="Bidwell S."/>
            <person name="Joardar V."/>
            <person name="Thiagarajan M."/>
            <person name="Amedeo P."/>
            <person name="Galinsky K.J."/>
            <person name="Schobel S."/>
            <person name="Inman J."/>
            <person name="Hostetler J."/>
            <person name="Miller J."/>
            <person name="Hammond M."/>
            <person name="Megy K."/>
            <person name="Lawson D."/>
            <person name="Kodira C."/>
            <person name="Sutton G."/>
            <person name="Meyer J."/>
            <person name="Hill C.A."/>
            <person name="Birren B."/>
            <person name="Nene V."/>
            <person name="Collins F."/>
            <person name="Alarcon-Chaidez F."/>
            <person name="Wikel S."/>
            <person name="Strausberg R."/>
        </authorList>
    </citation>
    <scope>NUCLEOTIDE SEQUENCE [LARGE SCALE GENOMIC DNA]</scope>
    <source>
        <strain evidence="19">Wikel</strain>
        <strain evidence="17">Wikel colony</strain>
    </source>
</reference>
<evidence type="ECO:0000256" key="10">
    <source>
        <dbReference type="ARBA" id="ARBA00023298"/>
    </source>
</evidence>
<feature type="repeat" description="ANK" evidence="13">
    <location>
        <begin position="110"/>
        <end position="143"/>
    </location>
</feature>
<evidence type="ECO:0000256" key="6">
    <source>
        <dbReference type="ARBA" id="ARBA00022537"/>
    </source>
</evidence>
<dbReference type="PROSITE" id="PS50297">
    <property type="entry name" value="ANK_REP_REGION"/>
    <property type="match status" value="1"/>
</dbReference>
<evidence type="ECO:0000256" key="3">
    <source>
        <dbReference type="ARBA" id="ARBA00022443"/>
    </source>
</evidence>
<dbReference type="SMART" id="SM00326">
    <property type="entry name" value="SH3"/>
    <property type="match status" value="1"/>
</dbReference>
<keyword evidence="19" id="KW-1185">Reference proteome</keyword>
<evidence type="ECO:0000256" key="8">
    <source>
        <dbReference type="ARBA" id="ARBA00023028"/>
    </source>
</evidence>
<dbReference type="Proteomes" id="UP000001555">
    <property type="component" value="Unassembled WGS sequence"/>
</dbReference>
<dbReference type="PROSITE" id="PS50088">
    <property type="entry name" value="ANK_REPEAT"/>
    <property type="match status" value="2"/>
</dbReference>
<dbReference type="GO" id="GO:0044231">
    <property type="term" value="C:host cell presynaptic membrane"/>
    <property type="evidence" value="ECO:0007669"/>
    <property type="project" value="UniProtKB-KW"/>
</dbReference>
<evidence type="ECO:0000313" key="18">
    <source>
        <dbReference type="EnsemblMetazoa" id="ISCW001810-PA"/>
    </source>
</evidence>
<dbReference type="VEuPathDB" id="VectorBase:ISCI001810"/>
<keyword evidence="8" id="KW-0528">Neurotoxin</keyword>
<dbReference type="HOGENOM" id="CLU_092255_0_0_1"/>
<evidence type="ECO:0007829" key="20">
    <source>
        <dbReference type="PeptideAtlas" id="B7P2T3"/>
    </source>
</evidence>
<evidence type="ECO:0000256" key="4">
    <source>
        <dbReference type="ARBA" id="ARBA00022483"/>
    </source>
</evidence>
<dbReference type="InterPro" id="IPR036770">
    <property type="entry name" value="Ankyrin_rpt-contain_sf"/>
</dbReference>
<keyword evidence="10" id="KW-1053">Target membrane</keyword>
<keyword evidence="7" id="KW-0677">Repeat</keyword>
<feature type="region of interest" description="Disordered" evidence="15">
    <location>
        <begin position="198"/>
        <end position="218"/>
    </location>
</feature>
<dbReference type="EMBL" id="ABJB010430961">
    <property type="status" value="NOT_ANNOTATED_CDS"/>
    <property type="molecule type" value="Genomic_DNA"/>
</dbReference>
<keyword evidence="10" id="KW-0472">Membrane</keyword>
<dbReference type="InterPro" id="IPR036028">
    <property type="entry name" value="SH3-like_dom_sf"/>
</dbReference>
<dbReference type="EnsemblMetazoa" id="ISCW001810-RA">
    <property type="protein sequence ID" value="ISCW001810-PA"/>
    <property type="gene ID" value="ISCW001810"/>
</dbReference>
<dbReference type="PROSITE" id="PS50002">
    <property type="entry name" value="SH3"/>
    <property type="match status" value="1"/>
</dbReference>
<accession>B7P2T3</accession>
<feature type="domain" description="SH3" evidence="16">
    <location>
        <begin position="16"/>
        <end position="76"/>
    </location>
</feature>
<keyword evidence="3 14" id="KW-0728">SH3 domain</keyword>
<organism>
    <name type="scientific">Ixodes scapularis</name>
    <name type="common">Black-legged tick</name>
    <name type="synonym">Deer tick</name>
    <dbReference type="NCBI Taxonomy" id="6945"/>
    <lineage>
        <taxon>Eukaryota</taxon>
        <taxon>Metazoa</taxon>
        <taxon>Ecdysozoa</taxon>
        <taxon>Arthropoda</taxon>
        <taxon>Chelicerata</taxon>
        <taxon>Arachnida</taxon>
        <taxon>Acari</taxon>
        <taxon>Parasitiformes</taxon>
        <taxon>Ixodida</taxon>
        <taxon>Ixodoidea</taxon>
        <taxon>Ixodidae</taxon>
        <taxon>Ixodinae</taxon>
        <taxon>Ixodes</taxon>
    </lineage>
</organism>
<dbReference type="SUPFAM" id="SSF50044">
    <property type="entry name" value="SH3-domain"/>
    <property type="match status" value="1"/>
</dbReference>
<dbReference type="GO" id="GO:0006887">
    <property type="term" value="P:exocytosis"/>
    <property type="evidence" value="ECO:0007669"/>
    <property type="project" value="UniProtKB-KW"/>
</dbReference>
<evidence type="ECO:0000313" key="17">
    <source>
        <dbReference type="EMBL" id="EEC00905.1"/>
    </source>
</evidence>
<keyword evidence="5" id="KW-0963">Cytoplasm</keyword>
<protein>
    <recommendedName>
        <fullName evidence="12">Osteoclast-stimulating factor 1</fullName>
    </recommendedName>
</protein>
<dbReference type="CDD" id="cd11772">
    <property type="entry name" value="SH3_OSTF1"/>
    <property type="match status" value="1"/>
</dbReference>
<dbReference type="GO" id="GO:0007165">
    <property type="term" value="P:signal transduction"/>
    <property type="evidence" value="ECO:0000318"/>
    <property type="project" value="GO_Central"/>
</dbReference>
<comment type="function">
    <text evidence="11">Induces bone resorption, acting probably through a signaling cascade which results in the secretion of factor(s) enhancing osteoclast formation and activity.</text>
</comment>
<dbReference type="FunFam" id="2.30.30.40:FF:000072">
    <property type="entry name" value="Unconventional Myosin IB"/>
    <property type="match status" value="1"/>
</dbReference>
<dbReference type="AlphaFoldDB" id="B7P2T3"/>
<dbReference type="SMART" id="SM00248">
    <property type="entry name" value="ANK"/>
    <property type="match status" value="3"/>
</dbReference>
<evidence type="ECO:0000256" key="13">
    <source>
        <dbReference type="PROSITE-ProRule" id="PRU00023"/>
    </source>
</evidence>
<name>B7P2T3_IXOSC</name>
<dbReference type="PANTHER" id="PTHR24155:SF10">
    <property type="entry name" value="OSTEOCLAST-STIMULATING FACTOR 1"/>
    <property type="match status" value="1"/>
</dbReference>
<dbReference type="InterPro" id="IPR002110">
    <property type="entry name" value="Ankyrin_rpt"/>
</dbReference>
<reference evidence="18" key="2">
    <citation type="submission" date="2020-05" db="UniProtKB">
        <authorList>
            <consortium name="EnsemblMetazoa"/>
        </authorList>
    </citation>
    <scope>IDENTIFICATION</scope>
    <source>
        <strain evidence="18">wikel</strain>
    </source>
</reference>
<comment type="subcellular location">
    <subcellularLocation>
        <location evidence="2">Cytoplasm</location>
    </subcellularLocation>
    <subcellularLocation>
        <location evidence="1">Target cell membrane</location>
    </subcellularLocation>
</comment>
<dbReference type="PaxDb" id="6945-B7P2T3"/>
<dbReference type="Pfam" id="PF12796">
    <property type="entry name" value="Ank_2"/>
    <property type="match status" value="1"/>
</dbReference>
<dbReference type="GO" id="GO:0005737">
    <property type="term" value="C:cytoplasm"/>
    <property type="evidence" value="ECO:0007669"/>
    <property type="project" value="UniProtKB-SubCell"/>
</dbReference>
<evidence type="ECO:0000256" key="12">
    <source>
        <dbReference type="ARBA" id="ARBA00040640"/>
    </source>
</evidence>
<dbReference type="GO" id="GO:0044218">
    <property type="term" value="C:other organism cell membrane"/>
    <property type="evidence" value="ECO:0007669"/>
    <property type="project" value="UniProtKB-KW"/>
</dbReference>
<keyword evidence="20" id="KW-1267">Proteomics identification</keyword>
<dbReference type="Gene3D" id="1.25.40.20">
    <property type="entry name" value="Ankyrin repeat-containing domain"/>
    <property type="match status" value="1"/>
</dbReference>
<dbReference type="EMBL" id="DS624571">
    <property type="protein sequence ID" value="EEC00905.1"/>
    <property type="molecule type" value="Genomic_DNA"/>
</dbReference>
<evidence type="ECO:0000256" key="7">
    <source>
        <dbReference type="ARBA" id="ARBA00022737"/>
    </source>
</evidence>
<dbReference type="Gene3D" id="2.30.30.40">
    <property type="entry name" value="SH3 Domains"/>
    <property type="match status" value="1"/>
</dbReference>
<keyword evidence="8" id="KW-0800">Toxin</keyword>
<dbReference type="VEuPathDB" id="VectorBase:ISCW001810"/>
<dbReference type="InterPro" id="IPR001452">
    <property type="entry name" value="SH3_domain"/>
</dbReference>
<dbReference type="SUPFAM" id="SSF48403">
    <property type="entry name" value="Ankyrin repeat"/>
    <property type="match status" value="1"/>
</dbReference>
<dbReference type="PRINTS" id="PR00452">
    <property type="entry name" value="SH3DOMAIN"/>
</dbReference>
<dbReference type="STRING" id="6945.B7P2T3"/>